<name>A0ABT8R1F1_9BACT</name>
<evidence type="ECO:0000259" key="4">
    <source>
        <dbReference type="PROSITE" id="PS50893"/>
    </source>
</evidence>
<dbReference type="InterPro" id="IPR003593">
    <property type="entry name" value="AAA+_ATPase"/>
</dbReference>
<dbReference type="InterPro" id="IPR050153">
    <property type="entry name" value="Metal_Ion_Import_ABC"/>
</dbReference>
<dbReference type="InterPro" id="IPR003439">
    <property type="entry name" value="ABC_transporter-like_ATP-bd"/>
</dbReference>
<keyword evidence="1" id="KW-0813">Transport</keyword>
<dbReference type="Pfam" id="PF00005">
    <property type="entry name" value="ABC_tran"/>
    <property type="match status" value="1"/>
</dbReference>
<dbReference type="SMART" id="SM00382">
    <property type="entry name" value="AAA"/>
    <property type="match status" value="1"/>
</dbReference>
<dbReference type="PROSITE" id="PS50893">
    <property type="entry name" value="ABC_TRANSPORTER_2"/>
    <property type="match status" value="1"/>
</dbReference>
<dbReference type="InterPro" id="IPR017871">
    <property type="entry name" value="ABC_transporter-like_CS"/>
</dbReference>
<dbReference type="GO" id="GO:0005524">
    <property type="term" value="F:ATP binding"/>
    <property type="evidence" value="ECO:0007669"/>
    <property type="project" value="UniProtKB-KW"/>
</dbReference>
<accession>A0ABT8R1F1</accession>
<proteinExistence type="predicted"/>
<comment type="caution">
    <text evidence="5">The sequence shown here is derived from an EMBL/GenBank/DDBJ whole genome shotgun (WGS) entry which is preliminary data.</text>
</comment>
<keyword evidence="6" id="KW-1185">Reference proteome</keyword>
<dbReference type="RefSeq" id="WP_302036720.1">
    <property type="nucleotide sequence ID" value="NZ_JAUKPO010000002.1"/>
</dbReference>
<feature type="domain" description="ABC transporter" evidence="4">
    <location>
        <begin position="5"/>
        <end position="237"/>
    </location>
</feature>
<evidence type="ECO:0000256" key="2">
    <source>
        <dbReference type="ARBA" id="ARBA00022741"/>
    </source>
</evidence>
<evidence type="ECO:0000313" key="5">
    <source>
        <dbReference type="EMBL" id="MDO1445923.1"/>
    </source>
</evidence>
<reference evidence="5" key="1">
    <citation type="submission" date="2023-07" db="EMBL/GenBank/DDBJ databases">
        <title>The genome sequence of Rhodocytophaga aerolata KACC 12507.</title>
        <authorList>
            <person name="Zhang X."/>
        </authorList>
    </citation>
    <scope>NUCLEOTIDE SEQUENCE</scope>
    <source>
        <strain evidence="5">KACC 12507</strain>
    </source>
</reference>
<keyword evidence="2" id="KW-0547">Nucleotide-binding</keyword>
<gene>
    <name evidence="5" type="ORF">Q0590_06650</name>
</gene>
<keyword evidence="3 5" id="KW-0067">ATP-binding</keyword>
<dbReference type="SUPFAM" id="SSF52540">
    <property type="entry name" value="P-loop containing nucleoside triphosphate hydrolases"/>
    <property type="match status" value="1"/>
</dbReference>
<dbReference type="PROSITE" id="PS00211">
    <property type="entry name" value="ABC_TRANSPORTER_1"/>
    <property type="match status" value="1"/>
</dbReference>
<dbReference type="EMBL" id="JAUKPO010000002">
    <property type="protein sequence ID" value="MDO1445923.1"/>
    <property type="molecule type" value="Genomic_DNA"/>
</dbReference>
<sequence length="239" mass="27251">MSIVFEVKNLIADYGAKTIIRNLSFKISHPAFVAIVGHNGSGKTTLFKALSGQLPYQGEIIINNQLLKHTSNPFTLGELALLAQKNNVGFSIPVEELVVMGRFRMKKFFQAYNQADYMATHQALALLKLLPLAQHNFVDLSGGEQQLVWLAQLMVQDTPVYLLDEPTQQLDLYNKKQVFTLMMEWVKHYQKTVFCITHDLHNLFTMEGYLLNLSVDRPMLEPLHPEVIQRHITLLESGR</sequence>
<dbReference type="Gene3D" id="3.40.50.300">
    <property type="entry name" value="P-loop containing nucleotide triphosphate hydrolases"/>
    <property type="match status" value="1"/>
</dbReference>
<protein>
    <submittedName>
        <fullName evidence="5">ABC transporter ATP-binding protein</fullName>
    </submittedName>
</protein>
<evidence type="ECO:0000256" key="1">
    <source>
        <dbReference type="ARBA" id="ARBA00022448"/>
    </source>
</evidence>
<dbReference type="PANTHER" id="PTHR42734">
    <property type="entry name" value="METAL TRANSPORT SYSTEM ATP-BINDING PROTEIN TM_0124-RELATED"/>
    <property type="match status" value="1"/>
</dbReference>
<evidence type="ECO:0000256" key="3">
    <source>
        <dbReference type="ARBA" id="ARBA00022840"/>
    </source>
</evidence>
<dbReference type="InterPro" id="IPR027417">
    <property type="entry name" value="P-loop_NTPase"/>
</dbReference>
<organism evidence="5 6">
    <name type="scientific">Rhodocytophaga aerolata</name>
    <dbReference type="NCBI Taxonomy" id="455078"/>
    <lineage>
        <taxon>Bacteria</taxon>
        <taxon>Pseudomonadati</taxon>
        <taxon>Bacteroidota</taxon>
        <taxon>Cytophagia</taxon>
        <taxon>Cytophagales</taxon>
        <taxon>Rhodocytophagaceae</taxon>
        <taxon>Rhodocytophaga</taxon>
    </lineage>
</organism>
<dbReference type="Proteomes" id="UP001168528">
    <property type="component" value="Unassembled WGS sequence"/>
</dbReference>
<evidence type="ECO:0000313" key="6">
    <source>
        <dbReference type="Proteomes" id="UP001168528"/>
    </source>
</evidence>